<dbReference type="Gene3D" id="3.30.465.10">
    <property type="match status" value="1"/>
</dbReference>
<comment type="caution">
    <text evidence="7">The sequence shown here is derived from an EMBL/GenBank/DDBJ whole genome shotgun (WGS) entry which is preliminary data.</text>
</comment>
<organism evidence="7 8">
    <name type="scientific">Paecilomyces lecythidis</name>
    <dbReference type="NCBI Taxonomy" id="3004212"/>
    <lineage>
        <taxon>Eukaryota</taxon>
        <taxon>Fungi</taxon>
        <taxon>Dikarya</taxon>
        <taxon>Ascomycota</taxon>
        <taxon>Pezizomycotina</taxon>
        <taxon>Eurotiomycetes</taxon>
        <taxon>Eurotiomycetidae</taxon>
        <taxon>Eurotiales</taxon>
        <taxon>Thermoascaceae</taxon>
        <taxon>Paecilomyces</taxon>
    </lineage>
</organism>
<comment type="similarity">
    <text evidence="2">Belongs to the oxygen-dependent FAD-linked oxidoreductase family.</text>
</comment>
<sequence length="472" mass="51064">MRIPIDPALAKELEAKLDSTTELITPESPKYEASLSRWSDGAVKRAGAVAYPTTFDGVSALVKFASQHSLDLAVKGGGHSTGGTSSTTGGLVIDLSRMRRVAIDTEKKLITAQGGALWEDVDDAAIEHGLATVGGTVNHTGVGGLTLGGGFGWLSGMYGMVIDNVVAAKVVVPDGRILTVSDTENSDLFWAIRGAGHNFGVTVEFTYRAYEQTTPVYFGFLTYTPDKLTAIVEALNRRFDNSDPRGGAMCVFAQPPGAPSPVVNAVVFYNGNEKSAKEYFSELFDLEPLNIAAGEMPYNQVNRQLNPLARPGGRKSLKVATLASPVRPEYAVTIFEMLMEQLKEEPDMASTFISMEFYDLAKISSIPPDATSCANRGAYRPGTIGLSWTDPAKDDAFRAWGRKIQAQCIEWIKQSDKLPSPGQALQYANYAEPDDVLNDPFGVNKQKLAELKAKYDPQCIFDKANARIEVPN</sequence>
<proteinExistence type="inferred from homology"/>
<evidence type="ECO:0000259" key="6">
    <source>
        <dbReference type="PROSITE" id="PS51387"/>
    </source>
</evidence>
<reference evidence="7 8" key="1">
    <citation type="journal article" date="2024" name="IMA Fungus">
        <title>IMA Genome - F19 : A genome assembly and annotation guide to empower mycologists, including annotated draft genome sequences of Ceratocystis pirilliformis, Diaporthe australafricana, Fusarium ophioides, Paecilomyces lecythidis, and Sporothrix stenoceras.</title>
        <authorList>
            <person name="Aylward J."/>
            <person name="Wilson A.M."/>
            <person name="Visagie C.M."/>
            <person name="Spraker J."/>
            <person name="Barnes I."/>
            <person name="Buitendag C."/>
            <person name="Ceriani C."/>
            <person name="Del Mar Angel L."/>
            <person name="du Plessis D."/>
            <person name="Fuchs T."/>
            <person name="Gasser K."/>
            <person name="Kramer D."/>
            <person name="Li W."/>
            <person name="Munsamy K."/>
            <person name="Piso A."/>
            <person name="Price J.L."/>
            <person name="Sonnekus B."/>
            <person name="Thomas C."/>
            <person name="van der Nest A."/>
            <person name="van Dijk A."/>
            <person name="van Heerden A."/>
            <person name="van Vuuren N."/>
            <person name="Yilmaz N."/>
            <person name="Duong T.A."/>
            <person name="van der Merwe N.A."/>
            <person name="Wingfield M.J."/>
            <person name="Wingfield B.D."/>
        </authorList>
    </citation>
    <scope>NUCLEOTIDE SEQUENCE [LARGE SCALE GENOMIC DNA]</scope>
    <source>
        <strain evidence="7 8">CMW 18167</strain>
    </source>
</reference>
<keyword evidence="4" id="KW-0274">FAD</keyword>
<evidence type="ECO:0000313" key="7">
    <source>
        <dbReference type="EMBL" id="KAL1871497.1"/>
    </source>
</evidence>
<dbReference type="Gene3D" id="3.40.462.20">
    <property type="match status" value="1"/>
</dbReference>
<dbReference type="Proteomes" id="UP001583193">
    <property type="component" value="Unassembled WGS sequence"/>
</dbReference>
<evidence type="ECO:0000313" key="8">
    <source>
        <dbReference type="Proteomes" id="UP001583193"/>
    </source>
</evidence>
<evidence type="ECO:0000256" key="2">
    <source>
        <dbReference type="ARBA" id="ARBA00005466"/>
    </source>
</evidence>
<keyword evidence="8" id="KW-1185">Reference proteome</keyword>
<evidence type="ECO:0000256" key="5">
    <source>
        <dbReference type="ARBA" id="ARBA00023002"/>
    </source>
</evidence>
<evidence type="ECO:0000256" key="3">
    <source>
        <dbReference type="ARBA" id="ARBA00022630"/>
    </source>
</evidence>
<name>A0ABR3X767_9EURO</name>
<feature type="domain" description="FAD-binding PCMH-type" evidence="6">
    <location>
        <begin position="41"/>
        <end position="212"/>
    </location>
</feature>
<protein>
    <recommendedName>
        <fullName evidence="6">FAD-binding PCMH-type domain-containing protein</fullName>
    </recommendedName>
</protein>
<dbReference type="InterPro" id="IPR016166">
    <property type="entry name" value="FAD-bd_PCMH"/>
</dbReference>
<evidence type="ECO:0000256" key="1">
    <source>
        <dbReference type="ARBA" id="ARBA00001974"/>
    </source>
</evidence>
<dbReference type="PANTHER" id="PTHR42973">
    <property type="entry name" value="BINDING OXIDOREDUCTASE, PUTATIVE (AFU_ORTHOLOGUE AFUA_1G17690)-RELATED"/>
    <property type="match status" value="1"/>
</dbReference>
<evidence type="ECO:0000256" key="4">
    <source>
        <dbReference type="ARBA" id="ARBA00022827"/>
    </source>
</evidence>
<dbReference type="EMBL" id="JAVDPF010000027">
    <property type="protein sequence ID" value="KAL1871497.1"/>
    <property type="molecule type" value="Genomic_DNA"/>
</dbReference>
<dbReference type="Gene3D" id="3.30.43.10">
    <property type="entry name" value="Uridine Diphospho-n-acetylenolpyruvylglucosamine Reductase, domain 2"/>
    <property type="match status" value="1"/>
</dbReference>
<dbReference type="PROSITE" id="PS51387">
    <property type="entry name" value="FAD_PCMH"/>
    <property type="match status" value="1"/>
</dbReference>
<dbReference type="InterPro" id="IPR016167">
    <property type="entry name" value="FAD-bd_PCMH_sub1"/>
</dbReference>
<dbReference type="SUPFAM" id="SSF56176">
    <property type="entry name" value="FAD-binding/transporter-associated domain-like"/>
    <property type="match status" value="1"/>
</dbReference>
<gene>
    <name evidence="7" type="ORF">Plec18167_007057</name>
</gene>
<dbReference type="PANTHER" id="PTHR42973:SF39">
    <property type="entry name" value="FAD-BINDING PCMH-TYPE DOMAIN-CONTAINING PROTEIN"/>
    <property type="match status" value="1"/>
</dbReference>
<keyword evidence="5" id="KW-0560">Oxidoreductase</keyword>
<dbReference type="InterPro" id="IPR006094">
    <property type="entry name" value="Oxid_FAD_bind_N"/>
</dbReference>
<comment type="cofactor">
    <cofactor evidence="1">
        <name>FAD</name>
        <dbReference type="ChEBI" id="CHEBI:57692"/>
    </cofactor>
</comment>
<dbReference type="InterPro" id="IPR050416">
    <property type="entry name" value="FAD-linked_Oxidoreductase"/>
</dbReference>
<dbReference type="InterPro" id="IPR036318">
    <property type="entry name" value="FAD-bd_PCMH-like_sf"/>
</dbReference>
<accession>A0ABR3X767</accession>
<dbReference type="InterPro" id="IPR016169">
    <property type="entry name" value="FAD-bd_PCMH_sub2"/>
</dbReference>
<keyword evidence="3" id="KW-0285">Flavoprotein</keyword>
<dbReference type="Pfam" id="PF01565">
    <property type="entry name" value="FAD_binding_4"/>
    <property type="match status" value="1"/>
</dbReference>